<evidence type="ECO:0000313" key="5">
    <source>
        <dbReference type="EMBL" id="WZW86898.1"/>
    </source>
</evidence>
<keyword evidence="17" id="KW-1185">Reference proteome</keyword>
<evidence type="ECO:0000313" key="11">
    <source>
        <dbReference type="EMBL" id="WZW87948.1"/>
    </source>
</evidence>
<dbReference type="EMBL" id="CP150637">
    <property type="protein sequence ID" value="WZW88338.1"/>
    <property type="molecule type" value="Genomic_DNA"/>
</dbReference>
<dbReference type="Pfam" id="PF01609">
    <property type="entry name" value="DDE_Tnp_1"/>
    <property type="match status" value="1"/>
</dbReference>
<sequence length="251" mass="29079">MSRTMLTDKLWLKLKPILLDLNIYDKPNLRNIVEGILFRMRTGVPWRDIPEQFGRPNTIFKTFSRWSKNNKLLKLFKKLSQDVDYEWLFIDATHIRAHQHSTGATADNPQAISKSVGGNSSKIHMIVDACGNPCEFIVTDGTTHDIKVAPELLSRVHLNTTDYVSADKGYDSESFREDIINQGAKAIIPKKRNTLTNNNHMDWHIYKTRHLVENAFARLKHFRSIATRYDKLKQHYENNVALACAYIWLKL</sequence>
<dbReference type="EMBL" id="CP150637">
    <property type="protein sequence ID" value="WZW88126.1"/>
    <property type="molecule type" value="Genomic_DNA"/>
</dbReference>
<dbReference type="Proteomes" id="UP001449178">
    <property type="component" value="Chromosome"/>
</dbReference>
<organism evidence="14 17">
    <name type="scientific">Ignatzschineria larvae DSM 13226</name>
    <dbReference type="NCBI Taxonomy" id="1111732"/>
    <lineage>
        <taxon>Bacteria</taxon>
        <taxon>Pseudomonadati</taxon>
        <taxon>Pseudomonadota</taxon>
        <taxon>Gammaproteobacteria</taxon>
        <taxon>Cardiobacteriales</taxon>
        <taxon>Ignatzschineriaceae</taxon>
        <taxon>Ignatzschineria</taxon>
    </lineage>
</organism>
<dbReference type="EMBL" id="CP150637">
    <property type="protein sequence ID" value="WZW88477.1"/>
    <property type="molecule type" value="Genomic_DNA"/>
</dbReference>
<dbReference type="EMBL" id="CP150637">
    <property type="protein sequence ID" value="WZW87302.1"/>
    <property type="molecule type" value="Genomic_DNA"/>
</dbReference>
<accession>A0ABZ3C2N9</accession>
<dbReference type="PANTHER" id="PTHR30007">
    <property type="entry name" value="PHP DOMAIN PROTEIN"/>
    <property type="match status" value="1"/>
</dbReference>
<evidence type="ECO:0000313" key="12">
    <source>
        <dbReference type="EMBL" id="WZW87982.1"/>
    </source>
</evidence>
<protein>
    <submittedName>
        <fullName evidence="14">IS5 family transposase</fullName>
    </submittedName>
</protein>
<dbReference type="EMBL" id="CP150637">
    <property type="protein sequence ID" value="WZW87875.1"/>
    <property type="molecule type" value="Genomic_DNA"/>
</dbReference>
<evidence type="ECO:0000259" key="1">
    <source>
        <dbReference type="Pfam" id="PF01609"/>
    </source>
</evidence>
<feature type="domain" description="Transposase IS4-like" evidence="1">
    <location>
        <begin position="88"/>
        <end position="248"/>
    </location>
</feature>
<feature type="domain" description="Insertion element IS402-like" evidence="2">
    <location>
        <begin position="6"/>
        <end position="74"/>
    </location>
</feature>
<evidence type="ECO:0000313" key="16">
    <source>
        <dbReference type="EMBL" id="WZW88622.1"/>
    </source>
</evidence>
<dbReference type="EMBL" id="CP150637">
    <property type="protein sequence ID" value="WZW87152.1"/>
    <property type="molecule type" value="Genomic_DNA"/>
</dbReference>
<evidence type="ECO:0000313" key="15">
    <source>
        <dbReference type="EMBL" id="WZW88477.1"/>
    </source>
</evidence>
<evidence type="ECO:0000313" key="8">
    <source>
        <dbReference type="EMBL" id="WZW87303.1"/>
    </source>
</evidence>
<dbReference type="Pfam" id="PF13340">
    <property type="entry name" value="DUF4096"/>
    <property type="match status" value="1"/>
</dbReference>
<evidence type="ECO:0000313" key="3">
    <source>
        <dbReference type="EMBL" id="WZW86849.1"/>
    </source>
</evidence>
<dbReference type="EMBL" id="CP150637">
    <property type="protein sequence ID" value="WZW87492.1"/>
    <property type="molecule type" value="Genomic_DNA"/>
</dbReference>
<dbReference type="EMBL" id="CP150637">
    <property type="protein sequence ID" value="WZW87303.1"/>
    <property type="molecule type" value="Genomic_DNA"/>
</dbReference>
<evidence type="ECO:0000313" key="7">
    <source>
        <dbReference type="EMBL" id="WZW87302.1"/>
    </source>
</evidence>
<dbReference type="EMBL" id="CP150637">
    <property type="protein sequence ID" value="WZW88622.1"/>
    <property type="molecule type" value="Genomic_DNA"/>
</dbReference>
<evidence type="ECO:0000313" key="10">
    <source>
        <dbReference type="EMBL" id="WZW87875.1"/>
    </source>
</evidence>
<evidence type="ECO:0000313" key="13">
    <source>
        <dbReference type="EMBL" id="WZW88126.1"/>
    </source>
</evidence>
<reference evidence="14 17" key="1">
    <citation type="submission" date="2024-03" db="EMBL/GenBank/DDBJ databases">
        <title>Complete Genome Sequence and Annotation of Ignatzschineria larvae DSM 13226.</title>
        <authorList>
            <person name="Cantrell E."/>
            <person name="Burcham Z.M."/>
        </authorList>
    </citation>
    <scope>NUCLEOTIDE SEQUENCE [LARGE SCALE GENOMIC DNA]</scope>
    <source>
        <strain evidence="14 17">DSM 13226</strain>
    </source>
</reference>
<name>A0ABZ3C2N9_9GAMM</name>
<dbReference type="InterPro" id="IPR002559">
    <property type="entry name" value="Transposase_11"/>
</dbReference>
<evidence type="ECO:0000313" key="6">
    <source>
        <dbReference type="EMBL" id="WZW87152.1"/>
    </source>
</evidence>
<dbReference type="PANTHER" id="PTHR30007:SF1">
    <property type="entry name" value="BLR1914 PROTEIN"/>
    <property type="match status" value="1"/>
</dbReference>
<dbReference type="EMBL" id="CP150637">
    <property type="protein sequence ID" value="WZW86898.1"/>
    <property type="molecule type" value="Genomic_DNA"/>
</dbReference>
<dbReference type="EMBL" id="CP150637">
    <property type="protein sequence ID" value="WZW87982.1"/>
    <property type="molecule type" value="Genomic_DNA"/>
</dbReference>
<proteinExistence type="predicted"/>
<evidence type="ECO:0000313" key="9">
    <source>
        <dbReference type="EMBL" id="WZW87492.1"/>
    </source>
</evidence>
<evidence type="ECO:0000313" key="17">
    <source>
        <dbReference type="Proteomes" id="UP001449178"/>
    </source>
</evidence>
<dbReference type="NCBIfam" id="NF033580">
    <property type="entry name" value="transpos_IS5_3"/>
    <property type="match status" value="1"/>
</dbReference>
<dbReference type="EMBL" id="CP150637">
    <property type="protein sequence ID" value="WZW86853.1"/>
    <property type="molecule type" value="Genomic_DNA"/>
</dbReference>
<dbReference type="RefSeq" id="WP_342386815.1">
    <property type="nucleotide sequence ID" value="NZ_CP150637.1"/>
</dbReference>
<dbReference type="EMBL" id="CP150637">
    <property type="protein sequence ID" value="WZW87948.1"/>
    <property type="molecule type" value="Genomic_DNA"/>
</dbReference>
<evidence type="ECO:0000313" key="14">
    <source>
        <dbReference type="EMBL" id="WZW88338.1"/>
    </source>
</evidence>
<dbReference type="InterPro" id="IPR025161">
    <property type="entry name" value="IS402-like_dom"/>
</dbReference>
<gene>
    <name evidence="10" type="ORF">WMO13_00405</name>
    <name evidence="11" type="ORF">WMO13_00780</name>
    <name evidence="12" type="ORF">WMO13_00955</name>
    <name evidence="13" type="ORF">WMO13_01700</name>
    <name evidence="14" type="ORF">WMO13_02855</name>
    <name evidence="15" type="ORF">WMO13_03590</name>
    <name evidence="16" type="ORF">WMO13_04335</name>
    <name evidence="3" type="ORF">WMO13_05515</name>
    <name evidence="4" type="ORF">WMO13_05540</name>
    <name evidence="5" type="ORF">WMO13_05775</name>
    <name evidence="6" type="ORF">WMO13_07145</name>
    <name evidence="7" type="ORF">WMO13_07985</name>
    <name evidence="8" type="ORF">WMO13_07990</name>
    <name evidence="9" type="ORF">WMO13_08985</name>
</gene>
<dbReference type="EMBL" id="CP150637">
    <property type="protein sequence ID" value="WZW86849.1"/>
    <property type="molecule type" value="Genomic_DNA"/>
</dbReference>
<evidence type="ECO:0000313" key="4">
    <source>
        <dbReference type="EMBL" id="WZW86853.1"/>
    </source>
</evidence>
<evidence type="ECO:0000259" key="2">
    <source>
        <dbReference type="Pfam" id="PF13340"/>
    </source>
</evidence>